<gene>
    <name evidence="1" type="ORF">FYJ29_03590</name>
</gene>
<dbReference type="EMBL" id="VULT01000004">
    <property type="protein sequence ID" value="MSS16850.1"/>
    <property type="molecule type" value="Genomic_DNA"/>
</dbReference>
<dbReference type="Proteomes" id="UP000483362">
    <property type="component" value="Unassembled WGS sequence"/>
</dbReference>
<evidence type="ECO:0000313" key="1">
    <source>
        <dbReference type="EMBL" id="MSS16850.1"/>
    </source>
</evidence>
<dbReference type="AlphaFoldDB" id="A0A6L5X935"/>
<proteinExistence type="predicted"/>
<name>A0A6L5X935_9BACT</name>
<organism evidence="1 2">
    <name type="scientific">Sodaliphilus pleomorphus</name>
    <dbReference type="NCBI Taxonomy" id="2606626"/>
    <lineage>
        <taxon>Bacteria</taxon>
        <taxon>Pseudomonadati</taxon>
        <taxon>Bacteroidota</taxon>
        <taxon>Bacteroidia</taxon>
        <taxon>Bacteroidales</taxon>
        <taxon>Muribaculaceae</taxon>
        <taxon>Sodaliphilus</taxon>
    </lineage>
</organism>
<keyword evidence="2" id="KW-1185">Reference proteome</keyword>
<dbReference type="SUPFAM" id="SSF46955">
    <property type="entry name" value="Putative DNA-binding domain"/>
    <property type="match status" value="1"/>
</dbReference>
<comment type="caution">
    <text evidence="1">The sequence shown here is derived from an EMBL/GenBank/DDBJ whole genome shotgun (WGS) entry which is preliminary data.</text>
</comment>
<sequence length="66" mass="7625">MITAEEPRVSLSGRYSVMQASQALGIHRNTLQKYTDCGFIKCGFRKSSKQKFYLGSEIMRFWRAQS</sequence>
<dbReference type="InterPro" id="IPR009061">
    <property type="entry name" value="DNA-bd_dom_put_sf"/>
</dbReference>
<accession>A0A6L5X935</accession>
<reference evidence="1 2" key="1">
    <citation type="submission" date="2019-08" db="EMBL/GenBank/DDBJ databases">
        <title>In-depth cultivation of the pig gut microbiome towards novel bacterial diversity and tailored functional studies.</title>
        <authorList>
            <person name="Wylensek D."/>
            <person name="Hitch T.C.A."/>
            <person name="Clavel T."/>
        </authorList>
    </citation>
    <scope>NUCLEOTIDE SEQUENCE [LARGE SCALE GENOMIC DNA]</scope>
    <source>
        <strain evidence="1 2">Oil-RF-744-WCA-WT-10</strain>
    </source>
</reference>
<evidence type="ECO:0000313" key="2">
    <source>
        <dbReference type="Proteomes" id="UP000483362"/>
    </source>
</evidence>
<protein>
    <submittedName>
        <fullName evidence="1">Helix-turn-helix domain-containing protein</fullName>
    </submittedName>
</protein>